<reference evidence="1" key="1">
    <citation type="journal article" date="2020" name="mSystems">
        <title>Genome- and Community-Level Interaction Insights into Carbon Utilization and Element Cycling Functions of Hydrothermarchaeota in Hydrothermal Sediment.</title>
        <authorList>
            <person name="Zhou Z."/>
            <person name="Liu Y."/>
            <person name="Xu W."/>
            <person name="Pan J."/>
            <person name="Luo Z.H."/>
            <person name="Li M."/>
        </authorList>
    </citation>
    <scope>NUCLEOTIDE SEQUENCE [LARGE SCALE GENOMIC DNA]</scope>
    <source>
        <strain evidence="1">SpSt-1235</strain>
    </source>
</reference>
<accession>A0A7C2M134</accession>
<name>A0A7C2M134_9FLAO</name>
<comment type="caution">
    <text evidence="1">The sequence shown here is derived from an EMBL/GenBank/DDBJ whole genome shotgun (WGS) entry which is preliminary data.</text>
</comment>
<dbReference type="Proteomes" id="UP000885753">
    <property type="component" value="Unassembled WGS sequence"/>
</dbReference>
<protein>
    <recommendedName>
        <fullName evidence="2">TonB-dependent receptor</fullName>
    </recommendedName>
</protein>
<dbReference type="SUPFAM" id="SSF56935">
    <property type="entry name" value="Porins"/>
    <property type="match status" value="1"/>
</dbReference>
<dbReference type="AlphaFoldDB" id="A0A7C2M134"/>
<evidence type="ECO:0008006" key="2">
    <source>
        <dbReference type="Google" id="ProtNLM"/>
    </source>
</evidence>
<dbReference type="EMBL" id="DSEE01000462">
    <property type="protein sequence ID" value="HER40826.1"/>
    <property type="molecule type" value="Genomic_DNA"/>
</dbReference>
<evidence type="ECO:0000313" key="1">
    <source>
        <dbReference type="EMBL" id="HER40826.1"/>
    </source>
</evidence>
<gene>
    <name evidence="1" type="ORF">ENO10_06355</name>
</gene>
<proteinExistence type="predicted"/>
<organism evidence="1">
    <name type="scientific">Salinimicrobium catena</name>
    <dbReference type="NCBI Taxonomy" id="390640"/>
    <lineage>
        <taxon>Bacteria</taxon>
        <taxon>Pseudomonadati</taxon>
        <taxon>Bacteroidota</taxon>
        <taxon>Flavobacteriia</taxon>
        <taxon>Flavobacteriales</taxon>
        <taxon>Flavobacteriaceae</taxon>
        <taxon>Salinimicrobium</taxon>
    </lineage>
</organism>
<sequence>MAQKDLKFTTTVGGKQRILSSDLNFKADVSYRHNETIIRYLDVDNNQVTAGQDIWAINFTADYALSKNLTALVYYDHSFSEYAISTAFPQTTIRSGITLRYNFGN</sequence>